<gene>
    <name evidence="1" type="ORF">AArcSl_0051</name>
</gene>
<evidence type="ECO:0000313" key="2">
    <source>
        <dbReference type="Proteomes" id="UP000263012"/>
    </source>
</evidence>
<dbReference type="Pfam" id="PF23443">
    <property type="entry name" value="DUF7126"/>
    <property type="match status" value="1"/>
</dbReference>
<dbReference type="EMBL" id="CP025066">
    <property type="protein sequence ID" value="AUX07709.1"/>
    <property type="molecule type" value="Genomic_DNA"/>
</dbReference>
<evidence type="ECO:0000313" key="1">
    <source>
        <dbReference type="EMBL" id="AUX07709.1"/>
    </source>
</evidence>
<dbReference type="InterPro" id="IPR036291">
    <property type="entry name" value="NAD(P)-bd_dom_sf"/>
</dbReference>
<protein>
    <recommendedName>
        <fullName evidence="3">CTP synthetase</fullName>
    </recommendedName>
</protein>
<dbReference type="GeneID" id="37876387"/>
<dbReference type="RefSeq" id="WP_245883308.1">
    <property type="nucleotide sequence ID" value="NZ_CP025066.1"/>
</dbReference>
<accession>A0A343TF37</accession>
<dbReference type="KEGG" id="hdf:AArcSl_0051"/>
<reference evidence="2" key="1">
    <citation type="submission" date="2017-11" db="EMBL/GenBank/DDBJ databases">
        <title>Phenotypic and genomic properties of facultatively anaerobic sulfur-reducing natronoarchaea from hypersaline soda lakes.</title>
        <authorList>
            <person name="Sorokin D.Y."/>
            <person name="Kublanov I.V."/>
            <person name="Roman P."/>
            <person name="Sinninghe Damste J.S."/>
            <person name="Golyshin P.N."/>
            <person name="Rojo D."/>
            <person name="Ciordia S."/>
            <person name="Mena M.D.C."/>
            <person name="Ferrer M."/>
            <person name="Messina E."/>
            <person name="Smedile F."/>
            <person name="La Spada G."/>
            <person name="La Cono V."/>
            <person name="Yakimov M.M."/>
        </authorList>
    </citation>
    <scope>NUCLEOTIDE SEQUENCE [LARGE SCALE GENOMIC DNA]</scope>
    <source>
        <strain evidence="2">AArc-Sl</strain>
    </source>
</reference>
<dbReference type="Proteomes" id="UP000263012">
    <property type="component" value="Chromosome"/>
</dbReference>
<dbReference type="SUPFAM" id="SSF51735">
    <property type="entry name" value="NAD(P)-binding Rossmann-fold domains"/>
    <property type="match status" value="1"/>
</dbReference>
<proteinExistence type="predicted"/>
<dbReference type="Gene3D" id="3.40.50.720">
    <property type="entry name" value="NAD(P)-binding Rossmann-like Domain"/>
    <property type="match status" value="1"/>
</dbReference>
<organism evidence="1 2">
    <name type="scientific">Halalkaliarchaeum desulfuricum</name>
    <dbReference type="NCBI Taxonomy" id="2055893"/>
    <lineage>
        <taxon>Archaea</taxon>
        <taxon>Methanobacteriati</taxon>
        <taxon>Methanobacteriota</taxon>
        <taxon>Stenosarchaea group</taxon>
        <taxon>Halobacteria</taxon>
        <taxon>Halobacteriales</taxon>
        <taxon>Haloferacaceae</taxon>
        <taxon>Halalkaliarchaeum</taxon>
    </lineage>
</organism>
<dbReference type="AlphaFoldDB" id="A0A343TF37"/>
<name>A0A343TF37_9EURY</name>
<evidence type="ECO:0008006" key="3">
    <source>
        <dbReference type="Google" id="ProtNLM"/>
    </source>
</evidence>
<dbReference type="InterPro" id="IPR055550">
    <property type="entry name" value="DUF7126"/>
</dbReference>
<keyword evidence="2" id="KW-1185">Reference proteome</keyword>
<sequence>MTSTDADTAETNPTNARVIVTGPDEHGLAAELEDRGATVSRIPEIVNSETLAEAGIESAAILVLTDLGEASAIPVAKEHNPDVRAVSYSRQSLPEYAKAQADLAIDPDLLSADVVAEELLG</sequence>